<evidence type="ECO:0000313" key="4">
    <source>
        <dbReference type="Proteomes" id="UP000824005"/>
    </source>
</evidence>
<reference evidence="3" key="2">
    <citation type="submission" date="2021-04" db="EMBL/GenBank/DDBJ databases">
        <authorList>
            <person name="Gilroy R."/>
        </authorList>
    </citation>
    <scope>NUCLEOTIDE SEQUENCE</scope>
    <source>
        <strain evidence="3">ChiGjej1B1-98</strain>
    </source>
</reference>
<dbReference type="AlphaFoldDB" id="A0A9D1YXE4"/>
<accession>A0A9D1YXE4</accession>
<organism evidence="3 4">
    <name type="scientific">Candidatus Agrococcus pullicola</name>
    <dbReference type="NCBI Taxonomy" id="2838429"/>
    <lineage>
        <taxon>Bacteria</taxon>
        <taxon>Bacillati</taxon>
        <taxon>Actinomycetota</taxon>
        <taxon>Actinomycetes</taxon>
        <taxon>Micrococcales</taxon>
        <taxon>Microbacteriaceae</taxon>
        <taxon>Agrococcus</taxon>
    </lineage>
</organism>
<sequence>VSIVFMPGWVMFGRTLFGAPLGTALLLFTLLAPVFALGIAVVVGVTTLRRDVRKTKAVTWADAAWVGSWLSLFLLYGFFVVVDGADGPASALSALAGDGALPASSALSAIIGLAVPVFGAVVLWKQIRAFARDTQRRLQDYAERMQEEAHGTRRPIQMDATFESADGPQSGQRIIVEDNDEDR</sequence>
<evidence type="ECO:0000256" key="1">
    <source>
        <dbReference type="SAM" id="MobiDB-lite"/>
    </source>
</evidence>
<name>A0A9D1YXE4_9MICO</name>
<protein>
    <submittedName>
        <fullName evidence="3">Uncharacterized protein</fullName>
    </submittedName>
</protein>
<dbReference type="EMBL" id="DXDC01000450">
    <property type="protein sequence ID" value="HIY67523.1"/>
    <property type="molecule type" value="Genomic_DNA"/>
</dbReference>
<reference evidence="3" key="1">
    <citation type="journal article" date="2021" name="PeerJ">
        <title>Extensive microbial diversity within the chicken gut microbiome revealed by metagenomics and culture.</title>
        <authorList>
            <person name="Gilroy R."/>
            <person name="Ravi A."/>
            <person name="Getino M."/>
            <person name="Pursley I."/>
            <person name="Horton D.L."/>
            <person name="Alikhan N.F."/>
            <person name="Baker D."/>
            <person name="Gharbi K."/>
            <person name="Hall N."/>
            <person name="Watson M."/>
            <person name="Adriaenssens E.M."/>
            <person name="Foster-Nyarko E."/>
            <person name="Jarju S."/>
            <person name="Secka A."/>
            <person name="Antonio M."/>
            <person name="Oren A."/>
            <person name="Chaudhuri R.R."/>
            <person name="La Ragione R."/>
            <person name="Hildebrand F."/>
            <person name="Pallen M.J."/>
        </authorList>
    </citation>
    <scope>NUCLEOTIDE SEQUENCE</scope>
    <source>
        <strain evidence="3">ChiGjej1B1-98</strain>
    </source>
</reference>
<feature type="region of interest" description="Disordered" evidence="1">
    <location>
        <begin position="146"/>
        <end position="183"/>
    </location>
</feature>
<feature type="transmembrane region" description="Helical" evidence="2">
    <location>
        <begin position="99"/>
        <end position="124"/>
    </location>
</feature>
<keyword evidence="2" id="KW-1133">Transmembrane helix</keyword>
<keyword evidence="2" id="KW-0812">Transmembrane</keyword>
<keyword evidence="2" id="KW-0472">Membrane</keyword>
<feature type="non-terminal residue" evidence="3">
    <location>
        <position position="1"/>
    </location>
</feature>
<feature type="transmembrane region" description="Helical" evidence="2">
    <location>
        <begin position="57"/>
        <end position="79"/>
    </location>
</feature>
<evidence type="ECO:0000256" key="2">
    <source>
        <dbReference type="SAM" id="Phobius"/>
    </source>
</evidence>
<gene>
    <name evidence="3" type="ORF">H9830_14760</name>
</gene>
<dbReference type="Proteomes" id="UP000824005">
    <property type="component" value="Unassembled WGS sequence"/>
</dbReference>
<evidence type="ECO:0000313" key="3">
    <source>
        <dbReference type="EMBL" id="HIY67523.1"/>
    </source>
</evidence>
<feature type="transmembrane region" description="Helical" evidence="2">
    <location>
        <begin position="20"/>
        <end position="45"/>
    </location>
</feature>
<comment type="caution">
    <text evidence="3">The sequence shown here is derived from an EMBL/GenBank/DDBJ whole genome shotgun (WGS) entry which is preliminary data.</text>
</comment>
<proteinExistence type="predicted"/>